<dbReference type="Proteomes" id="UP001204953">
    <property type="component" value="Unassembled WGS sequence"/>
</dbReference>
<gene>
    <name evidence="3" type="ORF">NJ959_29755</name>
</gene>
<evidence type="ECO:0000313" key="3">
    <source>
        <dbReference type="EMBL" id="MCP2732620.1"/>
    </source>
</evidence>
<feature type="transmembrane region" description="Helical" evidence="1">
    <location>
        <begin position="17"/>
        <end position="35"/>
    </location>
</feature>
<name>A0AAE3GXW4_9CYAN</name>
<keyword evidence="4" id="KW-1185">Reference proteome</keyword>
<dbReference type="EMBL" id="JAMZMM010000693">
    <property type="protein sequence ID" value="MCP2732620.1"/>
    <property type="molecule type" value="Genomic_DNA"/>
</dbReference>
<dbReference type="InterPro" id="IPR053521">
    <property type="entry name" value="McjB-like"/>
</dbReference>
<keyword evidence="1" id="KW-0472">Membrane</keyword>
<keyword evidence="1" id="KW-1133">Transmembrane helix</keyword>
<dbReference type="RefSeq" id="WP_254015324.1">
    <property type="nucleotide sequence ID" value="NZ_JAMZMM010000693.1"/>
</dbReference>
<feature type="domain" description="Microcin J25-processing protein McjB C-terminal" evidence="2">
    <location>
        <begin position="33"/>
        <end position="139"/>
    </location>
</feature>
<accession>A0AAE3GXW4</accession>
<evidence type="ECO:0000313" key="4">
    <source>
        <dbReference type="Proteomes" id="UP001204953"/>
    </source>
</evidence>
<dbReference type="InterPro" id="IPR032708">
    <property type="entry name" value="McjB_C"/>
</dbReference>
<dbReference type="NCBIfam" id="NF033537">
    <property type="entry name" value="lasso_biosyn_B2"/>
    <property type="match status" value="1"/>
</dbReference>
<sequence>MKQLLNFLQMTWCNRKILITAFILLGLVRLGLWLLPFQRLQRLLVQIGNIHSHSQNNNQTSINKIIWAVETSSRYMPGVKCLARALTTQTLMSRYGHSSELRIGVAKGESGKLEAHAWIESQGKVIIGYLAELSRFVPMEAVGGGRL</sequence>
<keyword evidence="1" id="KW-0812">Transmembrane</keyword>
<evidence type="ECO:0000259" key="2">
    <source>
        <dbReference type="Pfam" id="PF13471"/>
    </source>
</evidence>
<reference evidence="3" key="1">
    <citation type="submission" date="2022-06" db="EMBL/GenBank/DDBJ databases">
        <title>New cyanobacteria of genus Symplocastrum in benthos of Lake Baikal.</title>
        <authorList>
            <person name="Sorokovikova E."/>
            <person name="Tikhonova I."/>
            <person name="Krasnopeev A."/>
            <person name="Evseev P."/>
            <person name="Gladkikh A."/>
            <person name="Belykh O."/>
        </authorList>
    </citation>
    <scope>NUCLEOTIDE SEQUENCE</scope>
    <source>
        <strain evidence="3">BBK-W-15</strain>
    </source>
</reference>
<evidence type="ECO:0000256" key="1">
    <source>
        <dbReference type="SAM" id="Phobius"/>
    </source>
</evidence>
<dbReference type="Pfam" id="PF13471">
    <property type="entry name" value="Transglut_core3"/>
    <property type="match status" value="1"/>
</dbReference>
<proteinExistence type="predicted"/>
<organism evidence="3 4">
    <name type="scientific">Limnofasciculus baicalensis BBK-W-15</name>
    <dbReference type="NCBI Taxonomy" id="2699891"/>
    <lineage>
        <taxon>Bacteria</taxon>
        <taxon>Bacillati</taxon>
        <taxon>Cyanobacteriota</taxon>
        <taxon>Cyanophyceae</taxon>
        <taxon>Coleofasciculales</taxon>
        <taxon>Coleofasciculaceae</taxon>
        <taxon>Limnofasciculus</taxon>
        <taxon>Limnofasciculus baicalensis</taxon>
    </lineage>
</organism>
<dbReference type="AlphaFoldDB" id="A0AAE3GXW4"/>
<protein>
    <submittedName>
        <fullName evidence="3">Lasso peptide biosynthesis B2 protein</fullName>
    </submittedName>
</protein>
<comment type="caution">
    <text evidence="3">The sequence shown here is derived from an EMBL/GenBank/DDBJ whole genome shotgun (WGS) entry which is preliminary data.</text>
</comment>